<reference evidence="11 12" key="1">
    <citation type="submission" date="2016-10" db="EMBL/GenBank/DDBJ databases">
        <authorList>
            <person name="de Groot N.N."/>
        </authorList>
    </citation>
    <scope>NUCLEOTIDE SEQUENCE [LARGE SCALE GENOMIC DNA]</scope>
    <source>
        <strain evidence="11 12">SLAS-1</strain>
    </source>
</reference>
<dbReference type="RefSeq" id="WP_159429762.1">
    <property type="nucleotide sequence ID" value="NZ_FNGO01000003.1"/>
</dbReference>
<accession>A0A1G9IMC2</accession>
<proteinExistence type="inferred from homology"/>
<keyword evidence="4" id="KW-0997">Cell inner membrane</keyword>
<feature type="transmembrane region" description="Helical" evidence="9">
    <location>
        <begin position="21"/>
        <end position="42"/>
    </location>
</feature>
<dbReference type="PANTHER" id="PTHR35011">
    <property type="entry name" value="2,3-DIKETO-L-GULONATE TRAP TRANSPORTER SMALL PERMEASE PROTEIN YIAM"/>
    <property type="match status" value="1"/>
</dbReference>
<dbReference type="InterPro" id="IPR055348">
    <property type="entry name" value="DctQ"/>
</dbReference>
<keyword evidence="6 9" id="KW-1133">Transmembrane helix</keyword>
<keyword evidence="5 9" id="KW-0812">Transmembrane</keyword>
<evidence type="ECO:0000256" key="3">
    <source>
        <dbReference type="ARBA" id="ARBA00022475"/>
    </source>
</evidence>
<evidence type="ECO:0000256" key="8">
    <source>
        <dbReference type="ARBA" id="ARBA00038436"/>
    </source>
</evidence>
<dbReference type="EMBL" id="FNGO01000003">
    <property type="protein sequence ID" value="SDL26302.1"/>
    <property type="molecule type" value="Genomic_DNA"/>
</dbReference>
<comment type="similarity">
    <text evidence="8">Belongs to the TRAP transporter small permease family.</text>
</comment>
<comment type="subcellular location">
    <subcellularLocation>
        <location evidence="1">Cell inner membrane</location>
        <topology evidence="1">Multi-pass membrane protein</topology>
    </subcellularLocation>
</comment>
<dbReference type="Pfam" id="PF04290">
    <property type="entry name" value="DctQ"/>
    <property type="match status" value="1"/>
</dbReference>
<dbReference type="GO" id="GO:0005886">
    <property type="term" value="C:plasma membrane"/>
    <property type="evidence" value="ECO:0007669"/>
    <property type="project" value="UniProtKB-SubCell"/>
</dbReference>
<gene>
    <name evidence="11" type="ORF">SAMN04488692_1038</name>
</gene>
<protein>
    <submittedName>
        <fullName evidence="11">TRAP-type C4-dicarboxylate transport system, small permease component</fullName>
    </submittedName>
</protein>
<evidence type="ECO:0000256" key="6">
    <source>
        <dbReference type="ARBA" id="ARBA00022989"/>
    </source>
</evidence>
<dbReference type="Proteomes" id="UP000199476">
    <property type="component" value="Unassembled WGS sequence"/>
</dbReference>
<dbReference type="GO" id="GO:0022857">
    <property type="term" value="F:transmembrane transporter activity"/>
    <property type="evidence" value="ECO:0007669"/>
    <property type="project" value="TreeGrafter"/>
</dbReference>
<evidence type="ECO:0000256" key="1">
    <source>
        <dbReference type="ARBA" id="ARBA00004429"/>
    </source>
</evidence>
<keyword evidence="7 9" id="KW-0472">Membrane</keyword>
<evidence type="ECO:0000256" key="7">
    <source>
        <dbReference type="ARBA" id="ARBA00023136"/>
    </source>
</evidence>
<feature type="domain" description="Tripartite ATP-independent periplasmic transporters DctQ component" evidence="10">
    <location>
        <begin position="30"/>
        <end position="156"/>
    </location>
</feature>
<dbReference type="STRING" id="321763.SAMN04488692_1038"/>
<sequence length="161" mass="18155">MKTLARGFKKFTSVVVKLSQIFCALLMVAMIIIVTVGVFYRYVLGRPLPWVTEIVRFSLVWLSLIGAAVALYKNEHVAVNYFYKKAGKKLKFLFEILNVVIIGYFSYIMLVYGYEFTDTLYTGTFTGISGTVPRMAIPVSGGIMILVVIDQLINNILFGRN</sequence>
<dbReference type="OrthoDB" id="45144at2"/>
<evidence type="ECO:0000313" key="11">
    <source>
        <dbReference type="EMBL" id="SDL26302.1"/>
    </source>
</evidence>
<evidence type="ECO:0000256" key="2">
    <source>
        <dbReference type="ARBA" id="ARBA00022448"/>
    </source>
</evidence>
<dbReference type="GO" id="GO:0015740">
    <property type="term" value="P:C4-dicarboxylate transport"/>
    <property type="evidence" value="ECO:0007669"/>
    <property type="project" value="TreeGrafter"/>
</dbReference>
<dbReference type="InterPro" id="IPR007387">
    <property type="entry name" value="TRAP_DctQ"/>
</dbReference>
<feature type="transmembrane region" description="Helical" evidence="9">
    <location>
        <begin position="92"/>
        <end position="114"/>
    </location>
</feature>
<organism evidence="11 12">
    <name type="scientific">Halarsenatibacter silvermanii</name>
    <dbReference type="NCBI Taxonomy" id="321763"/>
    <lineage>
        <taxon>Bacteria</taxon>
        <taxon>Bacillati</taxon>
        <taxon>Bacillota</taxon>
        <taxon>Clostridia</taxon>
        <taxon>Halanaerobiales</taxon>
        <taxon>Halarsenatibacteraceae</taxon>
        <taxon>Halarsenatibacter</taxon>
    </lineage>
</organism>
<keyword evidence="2" id="KW-0813">Transport</keyword>
<feature type="transmembrane region" description="Helical" evidence="9">
    <location>
        <begin position="134"/>
        <end position="153"/>
    </location>
</feature>
<evidence type="ECO:0000256" key="9">
    <source>
        <dbReference type="SAM" id="Phobius"/>
    </source>
</evidence>
<name>A0A1G9IMC2_9FIRM</name>
<evidence type="ECO:0000259" key="10">
    <source>
        <dbReference type="Pfam" id="PF04290"/>
    </source>
</evidence>
<dbReference type="PANTHER" id="PTHR35011:SF5">
    <property type="entry name" value="SIALIC ACID TRAP TRANSPORTER SMALL PERMEASE PROTEIN SIAQ"/>
    <property type="match status" value="1"/>
</dbReference>
<evidence type="ECO:0000313" key="12">
    <source>
        <dbReference type="Proteomes" id="UP000199476"/>
    </source>
</evidence>
<evidence type="ECO:0000256" key="5">
    <source>
        <dbReference type="ARBA" id="ARBA00022692"/>
    </source>
</evidence>
<evidence type="ECO:0000256" key="4">
    <source>
        <dbReference type="ARBA" id="ARBA00022519"/>
    </source>
</evidence>
<feature type="transmembrane region" description="Helical" evidence="9">
    <location>
        <begin position="54"/>
        <end position="72"/>
    </location>
</feature>
<keyword evidence="12" id="KW-1185">Reference proteome</keyword>
<keyword evidence="3" id="KW-1003">Cell membrane</keyword>
<dbReference type="AlphaFoldDB" id="A0A1G9IMC2"/>